<evidence type="ECO:0000256" key="1">
    <source>
        <dbReference type="ARBA" id="ARBA00005429"/>
    </source>
</evidence>
<dbReference type="InterPro" id="IPR030385">
    <property type="entry name" value="G_IRG_dom"/>
</dbReference>
<proteinExistence type="inferred from homology"/>
<dbReference type="Gene3D" id="3.40.50.300">
    <property type="entry name" value="P-loop containing nucleotide triphosphate hydrolases"/>
    <property type="match status" value="1"/>
</dbReference>
<keyword evidence="5" id="KW-1185">Reference proteome</keyword>
<dbReference type="Proteomes" id="UP001498398">
    <property type="component" value="Unassembled WGS sequence"/>
</dbReference>
<evidence type="ECO:0000256" key="2">
    <source>
        <dbReference type="SAM" id="MobiDB-lite"/>
    </source>
</evidence>
<feature type="region of interest" description="Disordered" evidence="2">
    <location>
        <begin position="436"/>
        <end position="465"/>
    </location>
</feature>
<gene>
    <name evidence="4" type="ORF">VKT23_013441</name>
</gene>
<dbReference type="InterPro" id="IPR027417">
    <property type="entry name" value="P-loop_NTPase"/>
</dbReference>
<feature type="compositionally biased region" description="Polar residues" evidence="2">
    <location>
        <begin position="443"/>
        <end position="465"/>
    </location>
</feature>
<accession>A0ABR1J784</accession>
<feature type="compositionally biased region" description="Basic and acidic residues" evidence="2">
    <location>
        <begin position="82"/>
        <end position="135"/>
    </location>
</feature>
<dbReference type="Pfam" id="PF05049">
    <property type="entry name" value="IIGP"/>
    <property type="match status" value="1"/>
</dbReference>
<evidence type="ECO:0000313" key="5">
    <source>
        <dbReference type="Proteomes" id="UP001498398"/>
    </source>
</evidence>
<protein>
    <recommendedName>
        <fullName evidence="3">IRG-type G domain-containing protein</fullName>
    </recommendedName>
</protein>
<dbReference type="PANTHER" id="PTHR14143">
    <property type="entry name" value="INTERFERON-INDUCIBLE GTPASE FAMILY MEMBER"/>
    <property type="match status" value="1"/>
</dbReference>
<feature type="region of interest" description="Disordered" evidence="2">
    <location>
        <begin position="78"/>
        <end position="135"/>
    </location>
</feature>
<evidence type="ECO:0000259" key="3">
    <source>
        <dbReference type="PROSITE" id="PS51716"/>
    </source>
</evidence>
<comment type="similarity">
    <text evidence="1">Belongs to the TRAFAC class dynamin-like GTPase superfamily. IRG family.</text>
</comment>
<dbReference type="PROSITE" id="PS51716">
    <property type="entry name" value="G_IRG"/>
    <property type="match status" value="1"/>
</dbReference>
<dbReference type="SUPFAM" id="SSF52540">
    <property type="entry name" value="P-loop containing nucleoside triphosphate hydrolases"/>
    <property type="match status" value="1"/>
</dbReference>
<sequence>MSWIFPVVGIAASLLGSIFGRRRNPNLEAIEGRLRDAQQTTQRALEEVKKAENARTKAEKAKAVADRSREAEAKAAILAREATNEANRRAENERKEREMAEKERFKAEQRAKAAEQDAQREKQRAEQEARAREDAERLRAAAEEAMERAKVAREAAEAAAEQARIDQEIAERAAQEAMEETKKAKEDLANGIQPVTWPTAEEYTRTLKERQYQEGKFHFAIAGLAGSGKSSLVNAFRGVLNQTFGAAATGITETTMDIGRYPDPDSKRPFIWYDIPGAGTLTIKDWDYFNKQGLYIFDAIVVLFDNRFTATDIAILRNCARWKIPTFIVRSKSDSQIEGLRNTIIDKLEADETLDENEREARLETVFDDAVEEYTSKTRQSVKKNLREAELEDQEMYLVSYKALLSVVRGRSMRGALYLDEAKLFADLVEAAHERRCPPASQEVDSSTQTGEFNRLTSALGQRSG</sequence>
<dbReference type="PANTHER" id="PTHR14143:SF1">
    <property type="entry name" value="IRG-TYPE G DOMAIN-CONTAINING PROTEIN"/>
    <property type="match status" value="1"/>
</dbReference>
<evidence type="ECO:0000313" key="4">
    <source>
        <dbReference type="EMBL" id="KAK7449298.1"/>
    </source>
</evidence>
<comment type="caution">
    <text evidence="4">The sequence shown here is derived from an EMBL/GenBank/DDBJ whole genome shotgun (WGS) entry which is preliminary data.</text>
</comment>
<feature type="domain" description="IRG-type G" evidence="3">
    <location>
        <begin position="215"/>
        <end position="420"/>
    </location>
</feature>
<name>A0ABR1J784_9AGAR</name>
<dbReference type="InterPro" id="IPR007743">
    <property type="entry name" value="Immunity-related_GTPase-like"/>
</dbReference>
<organism evidence="4 5">
    <name type="scientific">Marasmiellus scandens</name>
    <dbReference type="NCBI Taxonomy" id="2682957"/>
    <lineage>
        <taxon>Eukaryota</taxon>
        <taxon>Fungi</taxon>
        <taxon>Dikarya</taxon>
        <taxon>Basidiomycota</taxon>
        <taxon>Agaricomycotina</taxon>
        <taxon>Agaricomycetes</taxon>
        <taxon>Agaricomycetidae</taxon>
        <taxon>Agaricales</taxon>
        <taxon>Marasmiineae</taxon>
        <taxon>Omphalotaceae</taxon>
        <taxon>Marasmiellus</taxon>
    </lineage>
</organism>
<reference evidence="4 5" key="1">
    <citation type="submission" date="2024-01" db="EMBL/GenBank/DDBJ databases">
        <title>A draft genome for the cacao thread blight pathogen Marasmiellus scandens.</title>
        <authorList>
            <person name="Baruah I.K."/>
            <person name="Leung J."/>
            <person name="Bukari Y."/>
            <person name="Amoako-Attah I."/>
            <person name="Meinhardt L.W."/>
            <person name="Bailey B.A."/>
            <person name="Cohen S.P."/>
        </authorList>
    </citation>
    <scope>NUCLEOTIDE SEQUENCE [LARGE SCALE GENOMIC DNA]</scope>
    <source>
        <strain evidence="4 5">GH-19</strain>
    </source>
</reference>
<dbReference type="EMBL" id="JBANRG010000036">
    <property type="protein sequence ID" value="KAK7449298.1"/>
    <property type="molecule type" value="Genomic_DNA"/>
</dbReference>